<keyword evidence="1" id="KW-1133">Transmembrane helix</keyword>
<feature type="transmembrane region" description="Helical" evidence="1">
    <location>
        <begin position="662"/>
        <end position="683"/>
    </location>
</feature>
<organism evidence="2 3">
    <name type="scientific">Phytomonospora endophytica</name>
    <dbReference type="NCBI Taxonomy" id="714109"/>
    <lineage>
        <taxon>Bacteria</taxon>
        <taxon>Bacillati</taxon>
        <taxon>Actinomycetota</taxon>
        <taxon>Actinomycetes</taxon>
        <taxon>Micromonosporales</taxon>
        <taxon>Micromonosporaceae</taxon>
        <taxon>Phytomonospora</taxon>
    </lineage>
</organism>
<feature type="transmembrane region" description="Helical" evidence="1">
    <location>
        <begin position="423"/>
        <end position="444"/>
    </location>
</feature>
<evidence type="ECO:0000313" key="3">
    <source>
        <dbReference type="Proteomes" id="UP000548476"/>
    </source>
</evidence>
<feature type="transmembrane region" description="Helical" evidence="1">
    <location>
        <begin position="21"/>
        <end position="42"/>
    </location>
</feature>
<feature type="transmembrane region" description="Helical" evidence="1">
    <location>
        <begin position="451"/>
        <end position="471"/>
    </location>
</feature>
<dbReference type="EMBL" id="JACHGT010000007">
    <property type="protein sequence ID" value="MBB6035924.1"/>
    <property type="molecule type" value="Genomic_DNA"/>
</dbReference>
<keyword evidence="1" id="KW-0472">Membrane</keyword>
<dbReference type="Gene3D" id="3.40.720.10">
    <property type="entry name" value="Alkaline Phosphatase, subunit A"/>
    <property type="match status" value="1"/>
</dbReference>
<name>A0A841FJ74_9ACTN</name>
<gene>
    <name evidence="2" type="ORF">HNR73_003788</name>
</gene>
<keyword evidence="1" id="KW-0812">Transmembrane</keyword>
<protein>
    <submittedName>
        <fullName evidence="2">Uncharacterized protein</fullName>
    </submittedName>
</protein>
<feature type="transmembrane region" description="Helical" evidence="1">
    <location>
        <begin position="626"/>
        <end position="650"/>
    </location>
</feature>
<dbReference type="RefSeq" id="WP_184788744.1">
    <property type="nucleotide sequence ID" value="NZ_BONT01000105.1"/>
</dbReference>
<feature type="transmembrane region" description="Helical" evidence="1">
    <location>
        <begin position="573"/>
        <end position="590"/>
    </location>
</feature>
<dbReference type="Proteomes" id="UP000548476">
    <property type="component" value="Unassembled WGS sequence"/>
</dbReference>
<feature type="transmembrane region" description="Helical" evidence="1">
    <location>
        <begin position="352"/>
        <end position="372"/>
    </location>
</feature>
<proteinExistence type="predicted"/>
<dbReference type="AlphaFoldDB" id="A0A841FJ74"/>
<dbReference type="InterPro" id="IPR017850">
    <property type="entry name" value="Alkaline_phosphatase_core_sf"/>
</dbReference>
<feature type="transmembrane region" description="Helical" evidence="1">
    <location>
        <begin position="549"/>
        <end position="568"/>
    </location>
</feature>
<feature type="transmembrane region" description="Helical" evidence="1">
    <location>
        <begin position="393"/>
        <end position="417"/>
    </location>
</feature>
<feature type="transmembrane region" description="Helical" evidence="1">
    <location>
        <begin position="491"/>
        <end position="512"/>
    </location>
</feature>
<comment type="caution">
    <text evidence="2">The sequence shown here is derived from an EMBL/GenBank/DDBJ whole genome shotgun (WGS) entry which is preliminary data.</text>
</comment>
<keyword evidence="3" id="KW-1185">Reference proteome</keyword>
<evidence type="ECO:0000256" key="1">
    <source>
        <dbReference type="SAM" id="Phobius"/>
    </source>
</evidence>
<evidence type="ECO:0000313" key="2">
    <source>
        <dbReference type="EMBL" id="MBB6035924.1"/>
    </source>
</evidence>
<accession>A0A841FJ74</accession>
<feature type="transmembrane region" description="Helical" evidence="1">
    <location>
        <begin position="689"/>
        <end position="711"/>
    </location>
</feature>
<feature type="transmembrane region" description="Helical" evidence="1">
    <location>
        <begin position="524"/>
        <end position="543"/>
    </location>
</feature>
<reference evidence="2 3" key="1">
    <citation type="submission" date="2020-08" db="EMBL/GenBank/DDBJ databases">
        <title>Genomic Encyclopedia of Type Strains, Phase IV (KMG-IV): sequencing the most valuable type-strain genomes for metagenomic binning, comparative biology and taxonomic classification.</title>
        <authorList>
            <person name="Goeker M."/>
        </authorList>
    </citation>
    <scope>NUCLEOTIDE SEQUENCE [LARGE SCALE GENOMIC DNA]</scope>
    <source>
        <strain evidence="2 3">YIM 65646</strain>
    </source>
</reference>
<sequence>MSTPAKRWSAQRLRRWWDLHWRGTLAWFAVAAMMFVAGIELLPRPSNGTEHDTVEYVVIVGVTGLRWDDVTPENTPHLWNLAQQGSIASLSVRSARSLTCSMDGWYTLSAGARAAGDDEPVDGICPPLNGEGVEPDPGGTGAHIATQETAVNRNRSQNKGAEVGALAEAVRCTVAVGPGAAYATARPTGRVDTYASTLPEKPERAADLLSSCALSVVDLGALPETPQRASAAARMDAELARVLAARPPDSLLMVAGVADTEAPPRLHAAIADAPGMTGGWLSSASTNRPGYIQLVDLAPTAVQALGQPLSRAFQGVPADVEDDRPDDLAEAIEDLADADHQAKAQHSTVGNYLMILTFGLFVLFAVATPVLHRMRRGHGPVGITPPSPWTMRMLVGSAVAGALSLPAAILSDLVPWWRAWNPFLVFMVVSVTITLALTAGALLMPRRRTPLRLMTIVSSVGAIVVAIDVLTGGGLQLNGIAGYSALEGGRYSGLGSVGFGVFAAGLMMSAGCIAQNTERRWRPLVIAALGTIGILIVGSPHLGADPAGAIGLTAGVCLAAVISTGGWLTFARLAWATLAGFGVMLAFAAIDLTRAEADRGPLGRFVAGVTSGTSSGTLRAIAESDVVALATSWLTVLVIGATGFVGLVLLRPSGGLKRAFGLYPAVRGGFVGAAVASVLGGLLDGSGLYAAGAAAAITVPLAVIVALRVLARAQVRGEKRRRRIVTVGGSVGDRSS</sequence>